<dbReference type="VEuPathDB" id="PiroplasmaDB:BBOV_IV007960"/>
<dbReference type="RefSeq" id="XP_001610718.1">
    <property type="nucleotide sequence ID" value="XM_001610668.1"/>
</dbReference>
<dbReference type="KEGG" id="bbo:BBOV_IV007960"/>
<evidence type="ECO:0000256" key="1">
    <source>
        <dbReference type="SAM" id="MobiDB-lite"/>
    </source>
</evidence>
<dbReference type="Pfam" id="PF23503">
    <property type="entry name" value="Microp_apicomplexa_5"/>
    <property type="match status" value="1"/>
</dbReference>
<name>A7ARI1_BABBO</name>
<feature type="signal peptide" evidence="2">
    <location>
        <begin position="1"/>
        <end position="24"/>
    </location>
</feature>
<dbReference type="InParanoid" id="A7ARI1"/>
<keyword evidence="5" id="KW-1185">Reference proteome</keyword>
<comment type="caution">
    <text evidence="4">The sequence shown here is derived from an EMBL/GenBank/DDBJ whole genome shotgun (WGS) entry which is preliminary data.</text>
</comment>
<dbReference type="InterPro" id="IPR056315">
    <property type="entry name" value="SmORF-like_dom_apicomplexa"/>
</dbReference>
<evidence type="ECO:0000256" key="2">
    <source>
        <dbReference type="SAM" id="SignalP"/>
    </source>
</evidence>
<protein>
    <submittedName>
        <fullName evidence="4">SmORF</fullName>
    </submittedName>
</protein>
<evidence type="ECO:0000313" key="4">
    <source>
        <dbReference type="EMBL" id="EDO07150.1"/>
    </source>
</evidence>
<evidence type="ECO:0000313" key="5">
    <source>
        <dbReference type="Proteomes" id="UP000002173"/>
    </source>
</evidence>
<dbReference type="GeneID" id="5478952"/>
<feature type="compositionally biased region" description="Basic and acidic residues" evidence="1">
    <location>
        <begin position="48"/>
        <end position="59"/>
    </location>
</feature>
<dbReference type="EMBL" id="AAXT01000002">
    <property type="protein sequence ID" value="EDO07150.1"/>
    <property type="molecule type" value="Genomic_DNA"/>
</dbReference>
<proteinExistence type="predicted"/>
<feature type="chain" id="PRO_5002704788" evidence="2">
    <location>
        <begin position="25"/>
        <end position="192"/>
    </location>
</feature>
<dbReference type="Proteomes" id="UP000002173">
    <property type="component" value="Unassembled WGS sequence"/>
</dbReference>
<gene>
    <name evidence="4" type="ORF">BBOV_IV007960</name>
</gene>
<reference evidence="5" key="3">
    <citation type="journal article" date="2021" name="Int. J. Parasitol.">
        <title>Comparative analysis of gene expression between Babesia bovis blood stages and kinetes allowed by improved genome annotation.</title>
        <authorList>
            <person name="Ueti M.W."/>
            <person name="Johnson W.C."/>
            <person name="Kappmeyer L.S."/>
            <person name="Herndon D.R."/>
            <person name="Mousel M.R."/>
            <person name="Reif K.E."/>
            <person name="Taus N.S."/>
            <person name="Ifeonu O.O."/>
            <person name="Silva J.C."/>
            <person name="Suarez C.E."/>
            <person name="Brayton K.A."/>
        </authorList>
    </citation>
    <scope>NUCLEOTIDE SEQUENCE [LARGE SCALE GENOMIC DNA]</scope>
</reference>
<feature type="region of interest" description="Disordered" evidence="1">
    <location>
        <begin position="48"/>
        <end position="71"/>
    </location>
</feature>
<reference evidence="5" key="2">
    <citation type="journal article" date="2020" name="Data Brief">
        <title>Transcriptome dataset of Babesia bovis life stages within vertebrate and invertebrate hosts.</title>
        <authorList>
            <person name="Ueti M.W."/>
            <person name="Johnson W.C."/>
            <person name="Kappmeyer L.S."/>
            <person name="Herndon D.R."/>
            <person name="Mousel M.R."/>
            <person name="Reif K.E."/>
            <person name="Taus N.S."/>
            <person name="Ifeonu O.O."/>
            <person name="Silva J.C."/>
            <person name="Suarez C.E."/>
            <person name="Brayton K.A."/>
        </authorList>
    </citation>
    <scope>NUCLEOTIDE SEQUENCE [LARGE SCALE GENOMIC DNA]</scope>
</reference>
<feature type="domain" description="SmORF-like" evidence="3">
    <location>
        <begin position="1"/>
        <end position="91"/>
    </location>
</feature>
<accession>A7ARI1</accession>
<organism evidence="4 5">
    <name type="scientific">Babesia bovis</name>
    <dbReference type="NCBI Taxonomy" id="5865"/>
    <lineage>
        <taxon>Eukaryota</taxon>
        <taxon>Sar</taxon>
        <taxon>Alveolata</taxon>
        <taxon>Apicomplexa</taxon>
        <taxon>Aconoidasida</taxon>
        <taxon>Piroplasmida</taxon>
        <taxon>Babesiidae</taxon>
        <taxon>Babesia</taxon>
    </lineage>
</organism>
<reference evidence="4 5" key="1">
    <citation type="journal article" date="2007" name="PLoS Pathog.">
        <title>Genome sequence of Babesia bovis and comparative analysis of apicomplexan hemoprotozoa.</title>
        <authorList>
            <person name="Brayton K.A."/>
            <person name="Lau A.O.T."/>
            <person name="Herndon D.R."/>
            <person name="Hannick L."/>
            <person name="Kappmeyer L.S."/>
            <person name="Berens S.J."/>
            <person name="Bidwell S.L."/>
            <person name="Brown W.C."/>
            <person name="Crabtree J."/>
            <person name="Fadrosh D."/>
            <person name="Feldblum T."/>
            <person name="Forberger H.A."/>
            <person name="Haas B.J."/>
            <person name="Howell J.M."/>
            <person name="Khouri H."/>
            <person name="Koo H."/>
            <person name="Mann D.J."/>
            <person name="Norimine J."/>
            <person name="Paulsen I.T."/>
            <person name="Radune D."/>
            <person name="Ren Q."/>
            <person name="Smith R.K. Jr."/>
            <person name="Suarez C.E."/>
            <person name="White O."/>
            <person name="Wortman J.R."/>
            <person name="Knowles D.P. Jr."/>
            <person name="McElwain T.F."/>
            <person name="Nene V.M."/>
        </authorList>
    </citation>
    <scope>NUCLEOTIDE SEQUENCE [LARGE SCALE GENOMIC DNA]</scope>
    <source>
        <strain evidence="4">T2Bo</strain>
    </source>
</reference>
<sequence length="192" mass="21874">MVTFNILWKLCLVVAFGLSATVTSTDVAQEQPKKESFLSRFFGKKESTATKPVEEKEASSHNTQGYSDPNDPPKYSVEWYLLPKPENRAALRKALPSDIAEMVPKDYKRRIWSALEGCIIKFFKIEAAEWYLLPEPESRAALRYVLPSDLAAKVPEDSNEAIKPEVEKDIRKLFSQTFQKGRLTHSWSTAMD</sequence>
<evidence type="ECO:0000259" key="3">
    <source>
        <dbReference type="Pfam" id="PF23503"/>
    </source>
</evidence>
<keyword evidence="2" id="KW-0732">Signal</keyword>
<dbReference type="AlphaFoldDB" id="A7ARI1"/>